<organism evidence="1 2">
    <name type="scientific">Anaerostipes butyraticus</name>
    <dbReference type="NCBI Taxonomy" id="645466"/>
    <lineage>
        <taxon>Bacteria</taxon>
        <taxon>Bacillati</taxon>
        <taxon>Bacillota</taxon>
        <taxon>Clostridia</taxon>
        <taxon>Lachnospirales</taxon>
        <taxon>Lachnospiraceae</taxon>
        <taxon>Anaerostipes</taxon>
    </lineage>
</organism>
<evidence type="ECO:0008006" key="3">
    <source>
        <dbReference type="Google" id="ProtNLM"/>
    </source>
</evidence>
<name>A0A916Q574_9FIRM</name>
<sequence>MGQQDITEKLLEDYPDVFADIMNVFLFHGEQVVREEELQETDVLSQYKADTTRLHQQERDILKLWVRKDKTVYLGVENQTASDADMPLRIINYDGASYRKQLLKDSGKQENEADGGGAEGVKPKSVRYPVVTIVLYFGNRPWKKNKTLRERVGEVEGLCGEDYKIHVFEIAHLTDEQTAMFRSDFRIIAEYFVKRRRGEAYEGNRQPIRHVDAVLKFMSVFAEDQRFLNLHLDQEKEEINMCVILDRIENRGIEKGIEKGMEKGMELGMQLLECLWKEDRTEEISRVREDKDYRRKLLKEYGLI</sequence>
<gene>
    <name evidence="1" type="ORF">ANBU17_09750</name>
</gene>
<keyword evidence="2" id="KW-1185">Reference proteome</keyword>
<protein>
    <recommendedName>
        <fullName evidence="3">Transposase (putative) YhgA-like domain-containing protein</fullName>
    </recommendedName>
</protein>
<proteinExistence type="predicted"/>
<dbReference type="RefSeq" id="WP_201310348.1">
    <property type="nucleotide sequence ID" value="NZ_BLYI01000024.1"/>
</dbReference>
<evidence type="ECO:0000313" key="2">
    <source>
        <dbReference type="Proteomes" id="UP000613208"/>
    </source>
</evidence>
<dbReference type="Proteomes" id="UP000613208">
    <property type="component" value="Unassembled WGS sequence"/>
</dbReference>
<reference evidence="1" key="1">
    <citation type="submission" date="2020-06" db="EMBL/GenBank/DDBJ databases">
        <title>Characterization of fructooligosaccharide metabolism and fructooligosaccharide-degrading enzymes in human commensal butyrate producers.</title>
        <authorList>
            <person name="Tanno H."/>
            <person name="Fujii T."/>
            <person name="Hirano K."/>
            <person name="Maeno S."/>
            <person name="Tonozuka T."/>
            <person name="Sakamoto M."/>
            <person name="Ohkuma M."/>
            <person name="Tochio T."/>
            <person name="Endo A."/>
        </authorList>
    </citation>
    <scope>NUCLEOTIDE SEQUENCE</scope>
    <source>
        <strain evidence="1">JCM 17466</strain>
    </source>
</reference>
<dbReference type="AlphaFoldDB" id="A0A916Q574"/>
<evidence type="ECO:0000313" key="1">
    <source>
        <dbReference type="EMBL" id="GFO84628.1"/>
    </source>
</evidence>
<accession>A0A916Q574</accession>
<dbReference type="EMBL" id="BLYI01000024">
    <property type="protein sequence ID" value="GFO84628.1"/>
    <property type="molecule type" value="Genomic_DNA"/>
</dbReference>
<comment type="caution">
    <text evidence="1">The sequence shown here is derived from an EMBL/GenBank/DDBJ whole genome shotgun (WGS) entry which is preliminary data.</text>
</comment>